<evidence type="ECO:0000256" key="2">
    <source>
        <dbReference type="ARBA" id="ARBA00007637"/>
    </source>
</evidence>
<reference evidence="4 5" key="1">
    <citation type="submission" date="2019-09" db="EMBL/GenBank/DDBJ databases">
        <title>Acinetobacter sp. C16S1 isolated from saline soil.</title>
        <authorList>
            <person name="Xu L."/>
            <person name="Sun J.-Q."/>
        </authorList>
    </citation>
    <scope>NUCLEOTIDE SEQUENCE [LARGE SCALE GENOMIC DNA]</scope>
    <source>
        <strain evidence="4 5">C16S1</strain>
    </source>
</reference>
<accession>A0A5P1UZD7</accession>
<proteinExistence type="inferred from homology"/>
<dbReference type="RefSeq" id="WP_150027840.1">
    <property type="nucleotide sequence ID" value="NZ_CP043909.1"/>
</dbReference>
<dbReference type="Proteomes" id="UP000325177">
    <property type="component" value="Chromosome"/>
</dbReference>
<protein>
    <submittedName>
        <fullName evidence="4">NAD-dependent epimerase/dehydratase family protein</fullName>
    </submittedName>
</protein>
<dbReference type="AlphaFoldDB" id="A0A5P1UZD7"/>
<gene>
    <name evidence="4" type="ORF">F2A31_15270</name>
</gene>
<evidence type="ECO:0000313" key="4">
    <source>
        <dbReference type="EMBL" id="QER41190.1"/>
    </source>
</evidence>
<sequence>MLLNKILVTGSNGFLGKFLCQYLSDKDYSVIAHTRTPQIFSHSNIENINFDLNENLEEFNFKGFEAIIHCAGRAHVMNETEASPLDAYRRINVEGTLNLAKKAVQSGVKRFIYLSSIKVNGEEATEQKPFTADDPIYTDDPYGLSKYEAEQALLKLAEETSLDVIIIRPVLIYGPNVKANFKSMVSLASTKIPLPIGLLDNKRSMVSVYNLADLIRVCLTHPDAAGQVFLASDQDDISVKQLFDQLASCQGNKLIKIPVPKSLIYLLASLVGRSAVASRLCSELVVDTSKNTQVLGWNAPYSTEQSLAKMFKEMEPN</sequence>
<name>A0A5P1UZD7_9GAMM</name>
<dbReference type="KEGG" id="asue:F2A31_15270"/>
<comment type="similarity">
    <text evidence="2">Belongs to the NAD(P)-dependent epimerase/dehydratase family.</text>
</comment>
<dbReference type="PANTHER" id="PTHR43000">
    <property type="entry name" value="DTDP-D-GLUCOSE 4,6-DEHYDRATASE-RELATED"/>
    <property type="match status" value="1"/>
</dbReference>
<comment type="pathway">
    <text evidence="1">Bacterial outer membrane biogenesis; LPS O-antigen biosynthesis.</text>
</comment>
<dbReference type="EMBL" id="CP043909">
    <property type="protein sequence ID" value="QER41190.1"/>
    <property type="molecule type" value="Genomic_DNA"/>
</dbReference>
<dbReference type="Pfam" id="PF01370">
    <property type="entry name" value="Epimerase"/>
    <property type="match status" value="1"/>
</dbReference>
<evidence type="ECO:0000256" key="1">
    <source>
        <dbReference type="ARBA" id="ARBA00005125"/>
    </source>
</evidence>
<organism evidence="4 5">
    <name type="scientific">Acinetobacter suaedae</name>
    <dbReference type="NCBI Taxonomy" id="2609668"/>
    <lineage>
        <taxon>Bacteria</taxon>
        <taxon>Pseudomonadati</taxon>
        <taxon>Pseudomonadota</taxon>
        <taxon>Gammaproteobacteria</taxon>
        <taxon>Moraxellales</taxon>
        <taxon>Moraxellaceae</taxon>
        <taxon>Acinetobacter</taxon>
    </lineage>
</organism>
<keyword evidence="5" id="KW-1185">Reference proteome</keyword>
<dbReference type="Gene3D" id="3.40.50.720">
    <property type="entry name" value="NAD(P)-binding Rossmann-like Domain"/>
    <property type="match status" value="1"/>
</dbReference>
<dbReference type="SUPFAM" id="SSF51735">
    <property type="entry name" value="NAD(P)-binding Rossmann-fold domains"/>
    <property type="match status" value="1"/>
</dbReference>
<feature type="domain" description="NAD-dependent epimerase/dehydratase" evidence="3">
    <location>
        <begin position="6"/>
        <end position="226"/>
    </location>
</feature>
<dbReference type="InterPro" id="IPR001509">
    <property type="entry name" value="Epimerase_deHydtase"/>
</dbReference>
<evidence type="ECO:0000259" key="3">
    <source>
        <dbReference type="Pfam" id="PF01370"/>
    </source>
</evidence>
<evidence type="ECO:0000313" key="5">
    <source>
        <dbReference type="Proteomes" id="UP000325177"/>
    </source>
</evidence>
<dbReference type="InterPro" id="IPR036291">
    <property type="entry name" value="NAD(P)-bd_dom_sf"/>
</dbReference>